<dbReference type="EMBL" id="BARU01032903">
    <property type="protein sequence ID" value="GAH62338.1"/>
    <property type="molecule type" value="Genomic_DNA"/>
</dbReference>
<name>X1IXQ6_9ZZZZ</name>
<organism evidence="1">
    <name type="scientific">marine sediment metagenome</name>
    <dbReference type="NCBI Taxonomy" id="412755"/>
    <lineage>
        <taxon>unclassified sequences</taxon>
        <taxon>metagenomes</taxon>
        <taxon>ecological metagenomes</taxon>
    </lineage>
</organism>
<sequence>MIRESWTDILPRYWTFINHMRPILSETSRIIEDLDENQLTDIKKLDEIRKEEEKRTIRKVSSSSEFSAMFRFHVYEIIKDFIVNNRDKIH</sequence>
<reference evidence="1" key="1">
    <citation type="journal article" date="2014" name="Front. Microbiol.">
        <title>High frequency of phylogenetically diverse reductive dehalogenase-homologous genes in deep subseafloor sedimentary metagenomes.</title>
        <authorList>
            <person name="Kawai M."/>
            <person name="Futagami T."/>
            <person name="Toyoda A."/>
            <person name="Takaki Y."/>
            <person name="Nishi S."/>
            <person name="Hori S."/>
            <person name="Arai W."/>
            <person name="Tsubouchi T."/>
            <person name="Morono Y."/>
            <person name="Uchiyama I."/>
            <person name="Ito T."/>
            <person name="Fujiyama A."/>
            <person name="Inagaki F."/>
            <person name="Takami H."/>
        </authorList>
    </citation>
    <scope>NUCLEOTIDE SEQUENCE</scope>
    <source>
        <strain evidence="1">Expedition CK06-06</strain>
    </source>
</reference>
<protein>
    <submittedName>
        <fullName evidence="1">Uncharacterized protein</fullName>
    </submittedName>
</protein>
<accession>X1IXQ6</accession>
<dbReference type="AlphaFoldDB" id="X1IXQ6"/>
<comment type="caution">
    <text evidence="1">The sequence shown here is derived from an EMBL/GenBank/DDBJ whole genome shotgun (WGS) entry which is preliminary data.</text>
</comment>
<gene>
    <name evidence="1" type="ORF">S03H2_51824</name>
</gene>
<evidence type="ECO:0000313" key="1">
    <source>
        <dbReference type="EMBL" id="GAH62338.1"/>
    </source>
</evidence>
<proteinExistence type="predicted"/>